<proteinExistence type="predicted"/>
<reference evidence="1 2" key="1">
    <citation type="submission" date="2024-09" db="EMBL/GenBank/DDBJ databases">
        <authorList>
            <person name="D'Angelo T."/>
        </authorList>
    </citation>
    <scope>NUCLEOTIDE SEQUENCE [LARGE SCALE GENOMIC DNA]</scope>
    <source>
        <strain evidence="1">SAG AM-320-E07</strain>
    </source>
</reference>
<evidence type="ECO:0000313" key="2">
    <source>
        <dbReference type="Proteomes" id="UP001593833"/>
    </source>
</evidence>
<keyword evidence="2" id="KW-1185">Reference proteome</keyword>
<name>A0ABV6YL80_UNCEI</name>
<dbReference type="PROSITE" id="PS51318">
    <property type="entry name" value="TAT"/>
    <property type="match status" value="1"/>
</dbReference>
<protein>
    <submittedName>
        <fullName evidence="1">Uncharacterized protein</fullName>
    </submittedName>
</protein>
<evidence type="ECO:0000313" key="1">
    <source>
        <dbReference type="EMBL" id="MFC1573083.1"/>
    </source>
</evidence>
<sequence length="41" mass="4161">MAGRRSVLALLGVVLLGALVPSASYAGVPKVVLAEDFGYIS</sequence>
<accession>A0ABV6YL80</accession>
<gene>
    <name evidence="1" type="ORF">ACFL6M_05735</name>
</gene>
<dbReference type="Proteomes" id="UP001593833">
    <property type="component" value="Unassembled WGS sequence"/>
</dbReference>
<dbReference type="InterPro" id="IPR006311">
    <property type="entry name" value="TAT_signal"/>
</dbReference>
<dbReference type="PROSITE" id="PS00549">
    <property type="entry name" value="BACTERIOFERRITIN"/>
    <property type="match status" value="1"/>
</dbReference>
<comment type="caution">
    <text evidence="1">The sequence shown here is derived from an EMBL/GenBank/DDBJ whole genome shotgun (WGS) entry which is preliminary data.</text>
</comment>
<organism evidence="1 2">
    <name type="scientific">Eiseniibacteriota bacterium</name>
    <dbReference type="NCBI Taxonomy" id="2212470"/>
    <lineage>
        <taxon>Bacteria</taxon>
        <taxon>Candidatus Eiseniibacteriota</taxon>
    </lineage>
</organism>
<dbReference type="EMBL" id="JBHPKH010000072">
    <property type="protein sequence ID" value="MFC1573083.1"/>
    <property type="molecule type" value="Genomic_DNA"/>
</dbReference>